<sequence>MVYFRNAFHDCAIKYTGQSKLYKTSKKFTTKQKRKDSQTHIQRPKKWFWEERCQSNQTLIVNKTLEIESPPRIHIYPPRYIYYKVGDQVELSCIADGFPKPIFEWTKNGVMFNIGKYNDRMVTMNESGTILIKYTKSVDDAIYQCSATNEFGKSMSDFVNLKQARLKQFRKRKDKKIYVKPGLSLRIPCNAPHSIPTAKINWGLKGTINGSVDAINFTSAVTTDVLGNLFIISVKENDYHGGKSYICIATNPITNEQVFSYGTVVQPPRSCVNFSCGSGRVPLHLMWFSGSSVVGLQGRRLILKCIFGGNPIPKITWQFQNEHKHSFGWEYLHEGQEHIIPKLRIEEHIGSYKCSAENSVDLNLEKIINIDIKSEPHWSMERKPESITANNGDSVTFYCNATGLPILDIEWFINGETLKVSKHPVLKLGKIRIPYPNKAVISNVNVMDRMVLQCNVSNSYGYIFADFYLNVLHTDNSRNLSRNEIPDFAERYILVISPVLGISVLATVTLVFIFTHFRKHTMSKRKNYEIQQSNNNTDDLRAQEFDHESRPVSLYTRIDESAMIPDYFEIVQMRKDTKSSDQASDNSSEDDYSIPEYENPYTQIKAVSDNHLYAIPKIEITDHTFSLSALHADQRDNKEDTSQSIDTQWIEVTSTIRKCTDWCEQYTDRKSMQIQYNNRNSVEHNRNACVLDETETLEGGTNFRNDRVFNRLFIEKFRSDVFLSNPHLDENSKNIKDQGTKNERKSS</sequence>
<keyword evidence="2" id="KW-1015">Disulfide bond</keyword>
<dbReference type="SMART" id="SM00409">
    <property type="entry name" value="IG"/>
    <property type="match status" value="4"/>
</dbReference>
<dbReference type="OrthoDB" id="6244967at2759"/>
<dbReference type="AlphaFoldDB" id="A0A8S3S3D2"/>
<dbReference type="PANTHER" id="PTHR45080">
    <property type="entry name" value="CONTACTIN 5"/>
    <property type="match status" value="1"/>
</dbReference>
<accession>A0A8S3S3D2</accession>
<keyword evidence="4" id="KW-0472">Membrane</keyword>
<dbReference type="SUPFAM" id="SSF48726">
    <property type="entry name" value="Immunoglobulin"/>
    <property type="match status" value="4"/>
</dbReference>
<dbReference type="GO" id="GO:0050808">
    <property type="term" value="P:synapse organization"/>
    <property type="evidence" value="ECO:0007669"/>
    <property type="project" value="TreeGrafter"/>
</dbReference>
<keyword evidence="7" id="KW-1185">Reference proteome</keyword>
<keyword evidence="1" id="KW-0732">Signal</keyword>
<dbReference type="InterPro" id="IPR007110">
    <property type="entry name" value="Ig-like_dom"/>
</dbReference>
<dbReference type="GO" id="GO:0008046">
    <property type="term" value="F:axon guidance receptor activity"/>
    <property type="evidence" value="ECO:0007669"/>
    <property type="project" value="TreeGrafter"/>
</dbReference>
<dbReference type="PANTHER" id="PTHR45080:SF8">
    <property type="entry name" value="IG-LIKE DOMAIN-CONTAINING PROTEIN"/>
    <property type="match status" value="1"/>
</dbReference>
<evidence type="ECO:0000256" key="2">
    <source>
        <dbReference type="ARBA" id="ARBA00023157"/>
    </source>
</evidence>
<evidence type="ECO:0000256" key="1">
    <source>
        <dbReference type="ARBA" id="ARBA00022729"/>
    </source>
</evidence>
<dbReference type="InterPro" id="IPR050958">
    <property type="entry name" value="Cell_Adh-Cytoskel_Orgn"/>
</dbReference>
<feature type="domain" description="Ig-like" evidence="5">
    <location>
        <begin position="282"/>
        <end position="365"/>
    </location>
</feature>
<dbReference type="GO" id="GO:0030424">
    <property type="term" value="C:axon"/>
    <property type="evidence" value="ECO:0007669"/>
    <property type="project" value="TreeGrafter"/>
</dbReference>
<dbReference type="SMART" id="SM00408">
    <property type="entry name" value="IGc2"/>
    <property type="match status" value="3"/>
</dbReference>
<dbReference type="InterPro" id="IPR003598">
    <property type="entry name" value="Ig_sub2"/>
</dbReference>
<dbReference type="InterPro" id="IPR013783">
    <property type="entry name" value="Ig-like_fold"/>
</dbReference>
<evidence type="ECO:0000256" key="3">
    <source>
        <dbReference type="SAM" id="MobiDB-lite"/>
    </source>
</evidence>
<feature type="region of interest" description="Disordered" evidence="3">
    <location>
        <begin position="575"/>
        <end position="595"/>
    </location>
</feature>
<protein>
    <submittedName>
        <fullName evidence="6">NRCAM</fullName>
    </submittedName>
</protein>
<dbReference type="GO" id="GO:0007156">
    <property type="term" value="P:homophilic cell adhesion via plasma membrane adhesion molecules"/>
    <property type="evidence" value="ECO:0007669"/>
    <property type="project" value="TreeGrafter"/>
</dbReference>
<dbReference type="GO" id="GO:0043025">
    <property type="term" value="C:neuronal cell body"/>
    <property type="evidence" value="ECO:0007669"/>
    <property type="project" value="TreeGrafter"/>
</dbReference>
<feature type="region of interest" description="Disordered" evidence="3">
    <location>
        <begin position="728"/>
        <end position="747"/>
    </location>
</feature>
<dbReference type="InterPro" id="IPR013098">
    <property type="entry name" value="Ig_I-set"/>
</dbReference>
<dbReference type="Proteomes" id="UP000683360">
    <property type="component" value="Unassembled WGS sequence"/>
</dbReference>
<evidence type="ECO:0000259" key="5">
    <source>
        <dbReference type="PROSITE" id="PS50835"/>
    </source>
</evidence>
<dbReference type="PROSITE" id="PS50835">
    <property type="entry name" value="IG_LIKE"/>
    <property type="match status" value="4"/>
</dbReference>
<feature type="domain" description="Ig-like" evidence="5">
    <location>
        <begin position="71"/>
        <end position="156"/>
    </location>
</feature>
<evidence type="ECO:0000313" key="6">
    <source>
        <dbReference type="EMBL" id="CAG2215530.1"/>
    </source>
</evidence>
<evidence type="ECO:0000256" key="4">
    <source>
        <dbReference type="SAM" id="Phobius"/>
    </source>
</evidence>
<feature type="domain" description="Ig-like" evidence="5">
    <location>
        <begin position="164"/>
        <end position="260"/>
    </location>
</feature>
<dbReference type="EMBL" id="CAJPWZ010001447">
    <property type="protein sequence ID" value="CAG2215530.1"/>
    <property type="molecule type" value="Genomic_DNA"/>
</dbReference>
<dbReference type="InterPro" id="IPR036179">
    <property type="entry name" value="Ig-like_dom_sf"/>
</dbReference>
<feature type="transmembrane region" description="Helical" evidence="4">
    <location>
        <begin position="492"/>
        <end position="517"/>
    </location>
</feature>
<feature type="domain" description="Ig-like" evidence="5">
    <location>
        <begin position="376"/>
        <end position="481"/>
    </location>
</feature>
<dbReference type="Pfam" id="PF07679">
    <property type="entry name" value="I-set"/>
    <property type="match status" value="1"/>
</dbReference>
<keyword evidence="4" id="KW-1133">Transmembrane helix</keyword>
<dbReference type="Gene3D" id="2.60.40.10">
    <property type="entry name" value="Immunoglobulins"/>
    <property type="match status" value="4"/>
</dbReference>
<comment type="caution">
    <text evidence="6">The sequence shown here is derived from an EMBL/GenBank/DDBJ whole genome shotgun (WGS) entry which is preliminary data.</text>
</comment>
<organism evidence="6 7">
    <name type="scientific">Mytilus edulis</name>
    <name type="common">Blue mussel</name>
    <dbReference type="NCBI Taxonomy" id="6550"/>
    <lineage>
        <taxon>Eukaryota</taxon>
        <taxon>Metazoa</taxon>
        <taxon>Spiralia</taxon>
        <taxon>Lophotrochozoa</taxon>
        <taxon>Mollusca</taxon>
        <taxon>Bivalvia</taxon>
        <taxon>Autobranchia</taxon>
        <taxon>Pteriomorphia</taxon>
        <taxon>Mytilida</taxon>
        <taxon>Mytiloidea</taxon>
        <taxon>Mytilidae</taxon>
        <taxon>Mytilinae</taxon>
        <taxon>Mytilus</taxon>
    </lineage>
</organism>
<dbReference type="Pfam" id="PF13927">
    <property type="entry name" value="Ig_3"/>
    <property type="match status" value="1"/>
</dbReference>
<proteinExistence type="predicted"/>
<dbReference type="GO" id="GO:0005886">
    <property type="term" value="C:plasma membrane"/>
    <property type="evidence" value="ECO:0007669"/>
    <property type="project" value="TreeGrafter"/>
</dbReference>
<keyword evidence="4" id="KW-0812">Transmembrane</keyword>
<name>A0A8S3S3D2_MYTED</name>
<dbReference type="InterPro" id="IPR003599">
    <property type="entry name" value="Ig_sub"/>
</dbReference>
<evidence type="ECO:0000313" key="7">
    <source>
        <dbReference type="Proteomes" id="UP000683360"/>
    </source>
</evidence>
<reference evidence="6" key="1">
    <citation type="submission" date="2021-03" db="EMBL/GenBank/DDBJ databases">
        <authorList>
            <person name="Bekaert M."/>
        </authorList>
    </citation>
    <scope>NUCLEOTIDE SEQUENCE</scope>
</reference>
<gene>
    <name evidence="6" type="ORF">MEDL_29304</name>
</gene>